<dbReference type="GO" id="GO:0032153">
    <property type="term" value="C:cell division site"/>
    <property type="evidence" value="ECO:0007669"/>
    <property type="project" value="UniProtKB-UniRule"/>
</dbReference>
<reference evidence="11 12" key="1">
    <citation type="submission" date="2014-04" db="EMBL/GenBank/DDBJ databases">
        <title>Draft genome sequence of Hydrogenovibrio marinus MH-110, a model organism for aerobic H2 metabolism.</title>
        <authorList>
            <person name="Cha H.J."/>
            <person name="Jo B.H."/>
            <person name="Hwang B.H."/>
        </authorList>
    </citation>
    <scope>NUCLEOTIDE SEQUENCE [LARGE SCALE GENOMIC DNA]</scope>
    <source>
        <strain evidence="11 12">MH-110</strain>
    </source>
</reference>
<keyword evidence="7 9" id="KW-0472">Membrane</keyword>
<dbReference type="Pfam" id="PF03799">
    <property type="entry name" value="FtsQ_DivIB_C"/>
    <property type="match status" value="1"/>
</dbReference>
<dbReference type="InterPro" id="IPR013685">
    <property type="entry name" value="POTRA_FtsQ_type"/>
</dbReference>
<evidence type="ECO:0000259" key="10">
    <source>
        <dbReference type="PROSITE" id="PS51779"/>
    </source>
</evidence>
<protein>
    <recommendedName>
        <fullName evidence="9">Cell division protein FtsQ</fullName>
    </recommendedName>
</protein>
<dbReference type="AlphaFoldDB" id="A0A067A3C7"/>
<comment type="function">
    <text evidence="9">Essential cell division protein. May link together the upstream cell division proteins, which are predominantly cytoplasmic, with the downstream cell division proteins, which are predominantly periplasmic. May control correct divisome assembly.</text>
</comment>
<evidence type="ECO:0000256" key="9">
    <source>
        <dbReference type="HAMAP-Rule" id="MF_00911"/>
    </source>
</evidence>
<dbReference type="GO" id="GO:0005886">
    <property type="term" value="C:plasma membrane"/>
    <property type="evidence" value="ECO:0007669"/>
    <property type="project" value="UniProtKB-SubCell"/>
</dbReference>
<feature type="domain" description="POTRA" evidence="10">
    <location>
        <begin position="29"/>
        <end position="98"/>
    </location>
</feature>
<evidence type="ECO:0000256" key="3">
    <source>
        <dbReference type="ARBA" id="ARBA00022519"/>
    </source>
</evidence>
<dbReference type="PANTHER" id="PTHR35851">
    <property type="entry name" value="CELL DIVISION PROTEIN FTSQ"/>
    <property type="match status" value="1"/>
</dbReference>
<dbReference type="HAMAP" id="MF_00911">
    <property type="entry name" value="FtsQ_subfam"/>
    <property type="match status" value="1"/>
</dbReference>
<proteinExistence type="inferred from homology"/>
<keyword evidence="3 9" id="KW-0997">Cell inner membrane</keyword>
<evidence type="ECO:0000313" key="11">
    <source>
        <dbReference type="EMBL" id="KDN96870.1"/>
    </source>
</evidence>
<dbReference type="GO" id="GO:0043093">
    <property type="term" value="P:FtsZ-dependent cytokinesis"/>
    <property type="evidence" value="ECO:0007669"/>
    <property type="project" value="UniProtKB-UniRule"/>
</dbReference>
<dbReference type="InterPro" id="IPR005548">
    <property type="entry name" value="Cell_div_FtsQ/DivIB_C"/>
</dbReference>
<evidence type="ECO:0000256" key="4">
    <source>
        <dbReference type="ARBA" id="ARBA00022618"/>
    </source>
</evidence>
<gene>
    <name evidence="9" type="primary">ftsQ</name>
    <name evidence="11" type="ORF">EI16_11590</name>
</gene>
<name>A0A067A3C7_HYDMR</name>
<dbReference type="EMBL" id="JMIU01000001">
    <property type="protein sequence ID" value="KDN96870.1"/>
    <property type="molecule type" value="Genomic_DNA"/>
</dbReference>
<dbReference type="PANTHER" id="PTHR35851:SF1">
    <property type="entry name" value="CELL DIVISION PROTEIN FTSQ"/>
    <property type="match status" value="1"/>
</dbReference>
<dbReference type="Gene3D" id="3.40.50.11690">
    <property type="entry name" value="Cell division protein FtsQ/DivIB"/>
    <property type="match status" value="1"/>
</dbReference>
<keyword evidence="6 9" id="KW-1133">Transmembrane helix</keyword>
<dbReference type="InterPro" id="IPR034746">
    <property type="entry name" value="POTRA"/>
</dbReference>
<dbReference type="Pfam" id="PF08478">
    <property type="entry name" value="POTRA_1"/>
    <property type="match status" value="1"/>
</dbReference>
<organism evidence="11 12">
    <name type="scientific">Hydrogenovibrio marinus</name>
    <dbReference type="NCBI Taxonomy" id="28885"/>
    <lineage>
        <taxon>Bacteria</taxon>
        <taxon>Pseudomonadati</taxon>
        <taxon>Pseudomonadota</taxon>
        <taxon>Gammaproteobacteria</taxon>
        <taxon>Thiotrichales</taxon>
        <taxon>Piscirickettsiaceae</taxon>
        <taxon>Hydrogenovibrio</taxon>
    </lineage>
</organism>
<dbReference type="PROSITE" id="PS51779">
    <property type="entry name" value="POTRA"/>
    <property type="match status" value="1"/>
</dbReference>
<dbReference type="InterPro" id="IPR045335">
    <property type="entry name" value="FtsQ_C_sf"/>
</dbReference>
<dbReference type="RefSeq" id="WP_051623188.1">
    <property type="nucleotide sequence ID" value="NZ_AP020335.1"/>
</dbReference>
<keyword evidence="12" id="KW-1185">Reference proteome</keyword>
<dbReference type="Proteomes" id="UP000027341">
    <property type="component" value="Unassembled WGS sequence"/>
</dbReference>
<evidence type="ECO:0000256" key="1">
    <source>
        <dbReference type="ARBA" id="ARBA00004370"/>
    </source>
</evidence>
<keyword evidence="8 9" id="KW-0131">Cell cycle</keyword>
<dbReference type="GO" id="GO:0090529">
    <property type="term" value="P:cell septum assembly"/>
    <property type="evidence" value="ECO:0007669"/>
    <property type="project" value="InterPro"/>
</dbReference>
<dbReference type="STRING" id="28885.EI16_11590"/>
<evidence type="ECO:0000256" key="5">
    <source>
        <dbReference type="ARBA" id="ARBA00022692"/>
    </source>
</evidence>
<comment type="similarity">
    <text evidence="9">Belongs to the FtsQ/DivIB family. FtsQ subfamily.</text>
</comment>
<keyword evidence="2 9" id="KW-1003">Cell membrane</keyword>
<dbReference type="InterPro" id="IPR026579">
    <property type="entry name" value="FtsQ"/>
</dbReference>
<keyword evidence="4 9" id="KW-0132">Cell division</keyword>
<comment type="caution">
    <text evidence="11">The sequence shown here is derived from an EMBL/GenBank/DDBJ whole genome shotgun (WGS) entry which is preliminary data.</text>
</comment>
<keyword evidence="5 9" id="KW-0812">Transmembrane</keyword>
<accession>A0A067A3C7</accession>
<dbReference type="Gene3D" id="3.10.20.310">
    <property type="entry name" value="membrane protein fhac"/>
    <property type="match status" value="1"/>
</dbReference>
<comment type="subunit">
    <text evidence="9">Part of a complex composed of FtsB, FtsL and FtsQ.</text>
</comment>
<sequence>MLNKKLASTILLLLILIGALGSIIFSPSHVLKSYQIKNTLKKVESSQVESVVKPYLGQSFWRLNLDELHAQIVRLDWVYRASVTRHWPSQVDITIEEQQPVVRWGKDGLLNKNGDIFYPSDIKAFQNLVELDGDDGKAKQLLKDLVIFQKAFDQLGWTISRIVMNADNVWQIYFVKQPTIELDAMDWQHKLNRFIRAYPLVKEALRKNARLYDLRYSNGFAIKQNSETQQTDKTGS</sequence>
<evidence type="ECO:0000256" key="7">
    <source>
        <dbReference type="ARBA" id="ARBA00023136"/>
    </source>
</evidence>
<comment type="subcellular location">
    <subcellularLocation>
        <location evidence="9">Cell inner membrane</location>
        <topology evidence="9">Single-pass type II membrane protein</topology>
    </subcellularLocation>
    <subcellularLocation>
        <location evidence="1">Membrane</location>
    </subcellularLocation>
    <text evidence="9">Localizes to the division septum.</text>
</comment>
<evidence type="ECO:0000313" key="12">
    <source>
        <dbReference type="Proteomes" id="UP000027341"/>
    </source>
</evidence>
<evidence type="ECO:0000256" key="6">
    <source>
        <dbReference type="ARBA" id="ARBA00022989"/>
    </source>
</evidence>
<evidence type="ECO:0000256" key="2">
    <source>
        <dbReference type="ARBA" id="ARBA00022475"/>
    </source>
</evidence>
<evidence type="ECO:0000256" key="8">
    <source>
        <dbReference type="ARBA" id="ARBA00023306"/>
    </source>
</evidence>